<organism evidence="4 5">
    <name type="scientific">Microlunatus sagamiharensis</name>
    <dbReference type="NCBI Taxonomy" id="546874"/>
    <lineage>
        <taxon>Bacteria</taxon>
        <taxon>Bacillati</taxon>
        <taxon>Actinomycetota</taxon>
        <taxon>Actinomycetes</taxon>
        <taxon>Propionibacteriales</taxon>
        <taxon>Propionibacteriaceae</taxon>
        <taxon>Microlunatus</taxon>
    </lineage>
</organism>
<dbReference type="InterPro" id="IPR020843">
    <property type="entry name" value="ER"/>
</dbReference>
<keyword evidence="2" id="KW-0560">Oxidoreductase</keyword>
<protein>
    <submittedName>
        <fullName evidence="4">NADPH:quinone reductase</fullName>
    </submittedName>
</protein>
<feature type="domain" description="Enoyl reductase (ER)" evidence="3">
    <location>
        <begin position="11"/>
        <end position="327"/>
    </location>
</feature>
<evidence type="ECO:0000259" key="3">
    <source>
        <dbReference type="SMART" id="SM00829"/>
    </source>
</evidence>
<accession>A0A1H2N2N4</accession>
<dbReference type="Gene3D" id="3.90.180.10">
    <property type="entry name" value="Medium-chain alcohol dehydrogenases, catalytic domain"/>
    <property type="match status" value="1"/>
</dbReference>
<dbReference type="CDD" id="cd08268">
    <property type="entry name" value="MDR2"/>
    <property type="match status" value="1"/>
</dbReference>
<dbReference type="OrthoDB" id="9792162at2"/>
<keyword evidence="1" id="KW-0521">NADP</keyword>
<evidence type="ECO:0000256" key="2">
    <source>
        <dbReference type="ARBA" id="ARBA00023002"/>
    </source>
</evidence>
<dbReference type="Gene3D" id="3.40.50.720">
    <property type="entry name" value="NAD(P)-binding Rossmann-like Domain"/>
    <property type="match status" value="1"/>
</dbReference>
<evidence type="ECO:0000256" key="1">
    <source>
        <dbReference type="ARBA" id="ARBA00022857"/>
    </source>
</evidence>
<proteinExistence type="predicted"/>
<dbReference type="SUPFAM" id="SSF50129">
    <property type="entry name" value="GroES-like"/>
    <property type="match status" value="1"/>
</dbReference>
<dbReference type="InterPro" id="IPR013149">
    <property type="entry name" value="ADH-like_C"/>
</dbReference>
<evidence type="ECO:0000313" key="4">
    <source>
        <dbReference type="EMBL" id="SDU99431.1"/>
    </source>
</evidence>
<dbReference type="Pfam" id="PF00107">
    <property type="entry name" value="ADH_zinc_N"/>
    <property type="match status" value="1"/>
</dbReference>
<dbReference type="PANTHER" id="PTHR48106">
    <property type="entry name" value="QUINONE OXIDOREDUCTASE PIG3-RELATED"/>
    <property type="match status" value="1"/>
</dbReference>
<dbReference type="RefSeq" id="WP_091076293.1">
    <property type="nucleotide sequence ID" value="NZ_LT629799.1"/>
</dbReference>
<evidence type="ECO:0000313" key="5">
    <source>
        <dbReference type="Proteomes" id="UP000198825"/>
    </source>
</evidence>
<dbReference type="GO" id="GO:0070402">
    <property type="term" value="F:NADPH binding"/>
    <property type="evidence" value="ECO:0007669"/>
    <property type="project" value="TreeGrafter"/>
</dbReference>
<dbReference type="SUPFAM" id="SSF51735">
    <property type="entry name" value="NAD(P)-binding Rossmann-fold domains"/>
    <property type="match status" value="1"/>
</dbReference>
<dbReference type="GO" id="GO:0016651">
    <property type="term" value="F:oxidoreductase activity, acting on NAD(P)H"/>
    <property type="evidence" value="ECO:0007669"/>
    <property type="project" value="TreeGrafter"/>
</dbReference>
<reference evidence="5" key="1">
    <citation type="submission" date="2016-10" db="EMBL/GenBank/DDBJ databases">
        <authorList>
            <person name="Varghese N."/>
            <person name="Submissions S."/>
        </authorList>
    </citation>
    <scope>NUCLEOTIDE SEQUENCE [LARGE SCALE GENOMIC DNA]</scope>
    <source>
        <strain evidence="5">DSM 21743</strain>
    </source>
</reference>
<dbReference type="InterPro" id="IPR036291">
    <property type="entry name" value="NAD(P)-bd_dom_sf"/>
</dbReference>
<dbReference type="InterPro" id="IPR013154">
    <property type="entry name" value="ADH-like_N"/>
</dbReference>
<dbReference type="SMART" id="SM00829">
    <property type="entry name" value="PKS_ER"/>
    <property type="match status" value="1"/>
</dbReference>
<dbReference type="STRING" id="546874.SAMN04488544_3157"/>
<dbReference type="Pfam" id="PF08240">
    <property type="entry name" value="ADH_N"/>
    <property type="match status" value="1"/>
</dbReference>
<sequence>MPLAVRFRALGGPDVLSVDEVDTPEPGPGEVRIRTRALALNRADVMFRTGTHFFEPRFPQATGLEAAGTVDAVGPDVAGLAVGDRVSVVPAFAVPDYPLHGELVLAPARAVVKHPDRLSWEEAAALWMAYATAYGGLVDIAGLRAGDVVVVSAASSSVGLAALQIAAMIGATPIALSRTSDKRDELLAAGASAVIATGEEDLRGRLADITGGAGVDVVFDPVGGPLLSEVAEAAAEYATIVIYGALSDSPTTLPVLALLQHRLTLRGYDVVEVVGDDTRLARAVAFINHGITTGALRPTVDRTFALSAIADAYTYLESNAQVGKVVITMPQTDTT</sequence>
<gene>
    <name evidence="4" type="ORF">SAMN04488544_3157</name>
</gene>
<dbReference type="InterPro" id="IPR011032">
    <property type="entry name" value="GroES-like_sf"/>
</dbReference>
<dbReference type="PANTHER" id="PTHR48106:SF5">
    <property type="entry name" value="ZINC-CONTAINING ALCOHOL DEHYDROGENASE"/>
    <property type="match status" value="1"/>
</dbReference>
<dbReference type="EMBL" id="LT629799">
    <property type="protein sequence ID" value="SDU99431.1"/>
    <property type="molecule type" value="Genomic_DNA"/>
</dbReference>
<dbReference type="Proteomes" id="UP000198825">
    <property type="component" value="Chromosome I"/>
</dbReference>
<name>A0A1H2N2N4_9ACTN</name>
<dbReference type="AlphaFoldDB" id="A0A1H2N2N4"/>
<keyword evidence="5" id="KW-1185">Reference proteome</keyword>